<feature type="transmembrane region" description="Helical" evidence="7">
    <location>
        <begin position="160"/>
        <end position="180"/>
    </location>
</feature>
<feature type="compositionally biased region" description="Low complexity" evidence="8">
    <location>
        <begin position="22"/>
        <end position="36"/>
    </location>
</feature>
<evidence type="ECO:0000256" key="3">
    <source>
        <dbReference type="ARBA" id="ARBA00022475"/>
    </source>
</evidence>
<dbReference type="GO" id="GO:0005886">
    <property type="term" value="C:plasma membrane"/>
    <property type="evidence" value="ECO:0007669"/>
    <property type="project" value="UniProtKB-SubCell"/>
</dbReference>
<dbReference type="InterPro" id="IPR000515">
    <property type="entry name" value="MetI-like"/>
</dbReference>
<evidence type="ECO:0000256" key="8">
    <source>
        <dbReference type="SAM" id="MobiDB-lite"/>
    </source>
</evidence>
<organism evidence="10 11">
    <name type="scientific">Arthrobacter terrae</name>
    <dbReference type="NCBI Taxonomy" id="2935737"/>
    <lineage>
        <taxon>Bacteria</taxon>
        <taxon>Bacillati</taxon>
        <taxon>Actinomycetota</taxon>
        <taxon>Actinomycetes</taxon>
        <taxon>Micrococcales</taxon>
        <taxon>Micrococcaceae</taxon>
        <taxon>Arthrobacter</taxon>
    </lineage>
</organism>
<feature type="transmembrane region" description="Helical" evidence="7">
    <location>
        <begin position="200"/>
        <end position="217"/>
    </location>
</feature>
<protein>
    <submittedName>
        <fullName evidence="10">Sugar ABC transporter permease</fullName>
    </submittedName>
</protein>
<gene>
    <name evidence="10" type="ORF">IV500_03920</name>
</gene>
<sequence length="345" mass="37339">MSLRSASGASRRDGAVPPPGPESGAPSSGNKQPAGRKPQRRRPGRPEIKQKFRPLGKQPLGLLFSAPYVIFILGVLAYPLGYAVWISFHRFYFTAPGVQVERPFVGIENYITVLSDPAVQRSFLNILVFLVINVPLTVGLSLILANALNRITRLKTFFRVSYYVPYVTASVAVIGVWLFLFQQNGLINSLLGPLAPNPSWLVNSWLAMPTVALYVTWKQLGFFILLYLAALQNIPEELYESASVDGGNKWVQFWNITVPGVRSASVLVTLLATITGANLFTEPYLLTGGGGPDGASSSPVFLMYQKGILQGNPDVAAALGVVLVIGVLLIALIQNRLVGGKSGEE</sequence>
<keyword evidence="3" id="KW-1003">Cell membrane</keyword>
<dbReference type="EMBL" id="JADNYM010000004">
    <property type="protein sequence ID" value="MBG0738569.1"/>
    <property type="molecule type" value="Genomic_DNA"/>
</dbReference>
<dbReference type="SUPFAM" id="SSF161098">
    <property type="entry name" value="MetI-like"/>
    <property type="match status" value="1"/>
</dbReference>
<evidence type="ECO:0000259" key="9">
    <source>
        <dbReference type="PROSITE" id="PS50928"/>
    </source>
</evidence>
<keyword evidence="5 7" id="KW-1133">Transmembrane helix</keyword>
<evidence type="ECO:0000256" key="5">
    <source>
        <dbReference type="ARBA" id="ARBA00022989"/>
    </source>
</evidence>
<feature type="domain" description="ABC transmembrane type-1" evidence="9">
    <location>
        <begin position="123"/>
        <end position="334"/>
    </location>
</feature>
<keyword evidence="2 7" id="KW-0813">Transport</keyword>
<evidence type="ECO:0000256" key="1">
    <source>
        <dbReference type="ARBA" id="ARBA00004651"/>
    </source>
</evidence>
<evidence type="ECO:0000313" key="11">
    <source>
        <dbReference type="Proteomes" id="UP000655366"/>
    </source>
</evidence>
<dbReference type="PANTHER" id="PTHR30193:SF37">
    <property type="entry name" value="INNER MEMBRANE ABC TRANSPORTER PERMEASE PROTEIN YCJO"/>
    <property type="match status" value="1"/>
</dbReference>
<keyword evidence="11" id="KW-1185">Reference proteome</keyword>
<reference evidence="10 11" key="1">
    <citation type="submission" date="2020-11" db="EMBL/GenBank/DDBJ databases">
        <title>Arthrobacter antarcticus sp. nov., isolated from Antarctic Soil.</title>
        <authorList>
            <person name="Li J."/>
        </authorList>
    </citation>
    <scope>NUCLEOTIDE SEQUENCE [LARGE SCALE GENOMIC DNA]</scope>
    <source>
        <strain evidence="10 11">Z1-20</strain>
    </source>
</reference>
<feature type="transmembrane region" description="Helical" evidence="7">
    <location>
        <begin position="60"/>
        <end position="85"/>
    </location>
</feature>
<dbReference type="InterPro" id="IPR035906">
    <property type="entry name" value="MetI-like_sf"/>
</dbReference>
<proteinExistence type="inferred from homology"/>
<dbReference type="RefSeq" id="WP_196395507.1">
    <property type="nucleotide sequence ID" value="NZ_JADNYM010000004.1"/>
</dbReference>
<comment type="caution">
    <text evidence="10">The sequence shown here is derived from an EMBL/GenBank/DDBJ whole genome shotgun (WGS) entry which is preliminary data.</text>
</comment>
<evidence type="ECO:0000313" key="10">
    <source>
        <dbReference type="EMBL" id="MBG0738569.1"/>
    </source>
</evidence>
<evidence type="ECO:0000256" key="2">
    <source>
        <dbReference type="ARBA" id="ARBA00022448"/>
    </source>
</evidence>
<evidence type="ECO:0000256" key="7">
    <source>
        <dbReference type="RuleBase" id="RU363032"/>
    </source>
</evidence>
<dbReference type="Gene3D" id="1.10.3720.10">
    <property type="entry name" value="MetI-like"/>
    <property type="match status" value="1"/>
</dbReference>
<comment type="subcellular location">
    <subcellularLocation>
        <location evidence="1 7">Cell membrane</location>
        <topology evidence="1 7">Multi-pass membrane protein</topology>
    </subcellularLocation>
</comment>
<dbReference type="CDD" id="cd06261">
    <property type="entry name" value="TM_PBP2"/>
    <property type="match status" value="1"/>
</dbReference>
<feature type="transmembrane region" description="Helical" evidence="7">
    <location>
        <begin position="315"/>
        <end position="333"/>
    </location>
</feature>
<comment type="similarity">
    <text evidence="7">Belongs to the binding-protein-dependent transport system permease family.</text>
</comment>
<feature type="region of interest" description="Disordered" evidence="8">
    <location>
        <begin position="1"/>
        <end position="50"/>
    </location>
</feature>
<keyword evidence="4 7" id="KW-0812">Transmembrane</keyword>
<dbReference type="PANTHER" id="PTHR30193">
    <property type="entry name" value="ABC TRANSPORTER PERMEASE PROTEIN"/>
    <property type="match status" value="1"/>
</dbReference>
<name>A0A931G6R9_9MICC</name>
<accession>A0A931G6R9</accession>
<dbReference type="Pfam" id="PF00528">
    <property type="entry name" value="BPD_transp_1"/>
    <property type="match status" value="1"/>
</dbReference>
<dbReference type="Proteomes" id="UP000655366">
    <property type="component" value="Unassembled WGS sequence"/>
</dbReference>
<dbReference type="GO" id="GO:0055085">
    <property type="term" value="P:transmembrane transport"/>
    <property type="evidence" value="ECO:0007669"/>
    <property type="project" value="InterPro"/>
</dbReference>
<evidence type="ECO:0000256" key="6">
    <source>
        <dbReference type="ARBA" id="ARBA00023136"/>
    </source>
</evidence>
<feature type="transmembrane region" description="Helical" evidence="7">
    <location>
        <begin position="123"/>
        <end position="148"/>
    </location>
</feature>
<dbReference type="AlphaFoldDB" id="A0A931G6R9"/>
<dbReference type="PROSITE" id="PS50928">
    <property type="entry name" value="ABC_TM1"/>
    <property type="match status" value="1"/>
</dbReference>
<keyword evidence="6 7" id="KW-0472">Membrane</keyword>
<dbReference type="InterPro" id="IPR051393">
    <property type="entry name" value="ABC_transporter_permease"/>
</dbReference>
<evidence type="ECO:0000256" key="4">
    <source>
        <dbReference type="ARBA" id="ARBA00022692"/>
    </source>
</evidence>